<reference evidence="3" key="1">
    <citation type="journal article" date="2020" name="Nature">
        <title>Giant virus diversity and host interactions through global metagenomics.</title>
        <authorList>
            <person name="Schulz F."/>
            <person name="Roux S."/>
            <person name="Paez-Espino D."/>
            <person name="Jungbluth S."/>
            <person name="Walsh D.A."/>
            <person name="Denef V.J."/>
            <person name="McMahon K.D."/>
            <person name="Konstantinidis K.T."/>
            <person name="Eloe-Fadrosh E.A."/>
            <person name="Kyrpides N.C."/>
            <person name="Woyke T."/>
        </authorList>
    </citation>
    <scope>NUCLEOTIDE SEQUENCE</scope>
    <source>
        <strain evidence="3">GVMAG-M-3300023184-51</strain>
    </source>
</reference>
<evidence type="ECO:0000313" key="3">
    <source>
        <dbReference type="EMBL" id="QHT88995.1"/>
    </source>
</evidence>
<feature type="compositionally biased region" description="Low complexity" evidence="2">
    <location>
        <begin position="60"/>
        <end position="78"/>
    </location>
</feature>
<feature type="compositionally biased region" description="Low complexity" evidence="2">
    <location>
        <begin position="39"/>
        <end position="48"/>
    </location>
</feature>
<proteinExistence type="predicted"/>
<dbReference type="AlphaFoldDB" id="A0A6C0I9B7"/>
<keyword evidence="1" id="KW-0175">Coiled coil</keyword>
<dbReference type="EMBL" id="MN740130">
    <property type="protein sequence ID" value="QHT88995.1"/>
    <property type="molecule type" value="Genomic_DNA"/>
</dbReference>
<feature type="compositionally biased region" description="Low complexity" evidence="2">
    <location>
        <begin position="1"/>
        <end position="10"/>
    </location>
</feature>
<feature type="coiled-coil region" evidence="1">
    <location>
        <begin position="161"/>
        <end position="209"/>
    </location>
</feature>
<name>A0A6C0I9B7_9ZZZZ</name>
<feature type="region of interest" description="Disordered" evidence="2">
    <location>
        <begin position="1"/>
        <end position="85"/>
    </location>
</feature>
<evidence type="ECO:0000256" key="2">
    <source>
        <dbReference type="SAM" id="MobiDB-lite"/>
    </source>
</evidence>
<sequence>MSQNRAVAAAQRRRAGGPEPAPPGRGPQPSINSSQMFAQGQQGQQQGQIRPGTSGRLAGQQAQLQQQQMQQQMKQQMQEPKDQGLASVNRMTLAQAITLITLRLGKVETLLHEREMSQFSNPGLDSGIIDVIMSRLEALESAPQTSSNATSSSSNANSLEVAALKQNVDLLKNTLGQYKTNITVLSSEQKNLRQEVESLKAELAAIQNLTMENNQQITQLSLSINLDADTNVDNVDSGDGIVLEDAYQAEEDVNEIGVTDLKTLIEQELNN</sequence>
<organism evidence="3">
    <name type="scientific">viral metagenome</name>
    <dbReference type="NCBI Taxonomy" id="1070528"/>
    <lineage>
        <taxon>unclassified sequences</taxon>
        <taxon>metagenomes</taxon>
        <taxon>organismal metagenomes</taxon>
    </lineage>
</organism>
<protein>
    <submittedName>
        <fullName evidence="3">Uncharacterized protein</fullName>
    </submittedName>
</protein>
<accession>A0A6C0I9B7</accession>
<evidence type="ECO:0000256" key="1">
    <source>
        <dbReference type="SAM" id="Coils"/>
    </source>
</evidence>